<evidence type="ECO:0000313" key="3">
    <source>
        <dbReference type="Proteomes" id="UP000232221"/>
    </source>
</evidence>
<accession>A0A2K8P5H0</accession>
<evidence type="ECO:0000256" key="1">
    <source>
        <dbReference type="SAM" id="SignalP"/>
    </source>
</evidence>
<dbReference type="RefSeq" id="WP_100671135.1">
    <property type="nucleotide sequence ID" value="NZ_CP024968.1"/>
</dbReference>
<protein>
    <recommendedName>
        <fullName evidence="4">Lipoprotein</fullName>
    </recommendedName>
</protein>
<dbReference type="Proteomes" id="UP000232221">
    <property type="component" value="Chromosome"/>
</dbReference>
<evidence type="ECO:0000313" key="2">
    <source>
        <dbReference type="EMBL" id="ATZ20983.1"/>
    </source>
</evidence>
<keyword evidence="3" id="KW-1185">Reference proteome</keyword>
<dbReference type="EMBL" id="CP024968">
    <property type="protein sequence ID" value="ATZ20983.1"/>
    <property type="molecule type" value="Genomic_DNA"/>
</dbReference>
<feature type="chain" id="PRO_5014985390" description="Lipoprotein" evidence="1">
    <location>
        <begin position="19"/>
        <end position="259"/>
    </location>
</feature>
<sequence length="259" mass="30133">MKKLLLFLSSLSVSAITAINIIGCTTNHKNENQNQNQNEKPEEVEIALNLDSLNIKTKIIFSSAIEIHEEIILNELKSLNQDLEIKWNYLSVIKKEKYYLSSIDENIYTGTIELDITQKNNINKFQQEMYLKTTEVNEQSIIENFKTLNPEVKELKLLCKKENESWIISVIEENEKYDGFIILKIYIKKDISDVIQDKTFKSQTINSHEKIVVKLIKAKYPELADIKLKAILFNKNTWSISVDESELIYYGNCLVQLYV</sequence>
<feature type="signal peptide" evidence="1">
    <location>
        <begin position="1"/>
        <end position="18"/>
    </location>
</feature>
<organism evidence="2 3">
    <name type="scientific">Mesoplasma coleopterae</name>
    <dbReference type="NCBI Taxonomy" id="324078"/>
    <lineage>
        <taxon>Bacteria</taxon>
        <taxon>Bacillati</taxon>
        <taxon>Mycoplasmatota</taxon>
        <taxon>Mollicutes</taxon>
        <taxon>Entomoplasmatales</taxon>
        <taxon>Entomoplasmataceae</taxon>
        <taxon>Mesoplasma</taxon>
    </lineage>
</organism>
<dbReference type="KEGG" id="mcol:MCOLE_v1c04710"/>
<proteinExistence type="predicted"/>
<dbReference type="AlphaFoldDB" id="A0A2K8P5H0"/>
<dbReference type="OrthoDB" id="392076at2"/>
<gene>
    <name evidence="2" type="ORF">MCOLE_v1c04710</name>
</gene>
<reference evidence="2 3" key="1">
    <citation type="submission" date="2017-11" db="EMBL/GenBank/DDBJ databases">
        <title>Genome sequence of Mesoplasma coleopterae BARC 779 (ATCC 49583).</title>
        <authorList>
            <person name="Lo W.-S."/>
            <person name="Kuo C.-H."/>
        </authorList>
    </citation>
    <scope>NUCLEOTIDE SEQUENCE [LARGE SCALE GENOMIC DNA]</scope>
    <source>
        <strain evidence="2 3">BARC 779</strain>
    </source>
</reference>
<evidence type="ECO:0008006" key="4">
    <source>
        <dbReference type="Google" id="ProtNLM"/>
    </source>
</evidence>
<keyword evidence="1" id="KW-0732">Signal</keyword>
<name>A0A2K8P5H0_9MOLU</name>